<keyword evidence="3" id="KW-1185">Reference proteome</keyword>
<comment type="caution">
    <text evidence="2">The sequence shown here is derived from an EMBL/GenBank/DDBJ whole genome shotgun (WGS) entry which is preliminary data.</text>
</comment>
<keyword evidence="1" id="KW-0472">Membrane</keyword>
<feature type="transmembrane region" description="Helical" evidence="1">
    <location>
        <begin position="71"/>
        <end position="92"/>
    </location>
</feature>
<accession>A0A2P4X3X1</accession>
<protein>
    <recommendedName>
        <fullName evidence="4">PiggyBac transposable element-derived protein domain-containing protein</fullName>
    </recommendedName>
</protein>
<keyword evidence="1" id="KW-1133">Transmembrane helix</keyword>
<dbReference type="OrthoDB" id="127014at2759"/>
<evidence type="ECO:0008006" key="4">
    <source>
        <dbReference type="Google" id="ProtNLM"/>
    </source>
</evidence>
<dbReference type="EMBL" id="NCKW01016910">
    <property type="protein sequence ID" value="POM60247.1"/>
    <property type="molecule type" value="Genomic_DNA"/>
</dbReference>
<gene>
    <name evidence="2" type="ORF">PHPALM_30916</name>
</gene>
<reference evidence="2 3" key="1">
    <citation type="journal article" date="2017" name="Genome Biol. Evol.">
        <title>Phytophthora megakarya and P. palmivora, closely related causal agents of cacao black pod rot, underwent increases in genome sizes and gene numbers by different mechanisms.</title>
        <authorList>
            <person name="Ali S.S."/>
            <person name="Shao J."/>
            <person name="Lary D.J."/>
            <person name="Kronmiller B."/>
            <person name="Shen D."/>
            <person name="Strem M.D."/>
            <person name="Amoako-Attah I."/>
            <person name="Akrofi A.Y."/>
            <person name="Begoude B.A."/>
            <person name="Ten Hoopen G.M."/>
            <person name="Coulibaly K."/>
            <person name="Kebe B.I."/>
            <person name="Melnick R.L."/>
            <person name="Guiltinan M.J."/>
            <person name="Tyler B.M."/>
            <person name="Meinhardt L.W."/>
            <person name="Bailey B.A."/>
        </authorList>
    </citation>
    <scope>NUCLEOTIDE SEQUENCE [LARGE SCALE GENOMIC DNA]</scope>
    <source>
        <strain evidence="3">sbr112.9</strain>
    </source>
</reference>
<name>A0A2P4X3X1_9STRA</name>
<dbReference type="Proteomes" id="UP000237271">
    <property type="component" value="Unassembled WGS sequence"/>
</dbReference>
<dbReference type="PANTHER" id="PTHR46599">
    <property type="entry name" value="PIGGYBAC TRANSPOSABLE ELEMENT-DERIVED PROTEIN 4"/>
    <property type="match status" value="1"/>
</dbReference>
<keyword evidence="1" id="KW-0812">Transmembrane</keyword>
<evidence type="ECO:0000313" key="2">
    <source>
        <dbReference type="EMBL" id="POM60247.1"/>
    </source>
</evidence>
<evidence type="ECO:0000313" key="3">
    <source>
        <dbReference type="Proteomes" id="UP000237271"/>
    </source>
</evidence>
<proteinExistence type="predicted"/>
<organism evidence="2 3">
    <name type="scientific">Phytophthora palmivora</name>
    <dbReference type="NCBI Taxonomy" id="4796"/>
    <lineage>
        <taxon>Eukaryota</taxon>
        <taxon>Sar</taxon>
        <taxon>Stramenopiles</taxon>
        <taxon>Oomycota</taxon>
        <taxon>Peronosporomycetes</taxon>
        <taxon>Peronosporales</taxon>
        <taxon>Peronosporaceae</taxon>
        <taxon>Phytophthora</taxon>
    </lineage>
</organism>
<evidence type="ECO:0000256" key="1">
    <source>
        <dbReference type="SAM" id="Phobius"/>
    </source>
</evidence>
<dbReference type="AlphaFoldDB" id="A0A2P4X3X1"/>
<feature type="transmembrane region" description="Helical" evidence="1">
    <location>
        <begin position="116"/>
        <end position="136"/>
    </location>
</feature>
<sequence>MTITHVSEKFPQHLQMPYLPPMTIANNAGDIAFRDKNTVVFYTMIYWEPFHSVCCLEPPSRQFRSAAGWRLFRAGHWIALCIVPAVIVAYNLSMNGVDLVNQLRNANPIRRKEKRLSVSILTWVLDLVLINAYSLFEKIAGPKGKRVTLRHFKQRVAEKLTTVPRVRLAKERRRELVTNETITDVAGADNSLHAITPNSKRRLTGKLTFFEDSQGKLFWMHRLPSGVHMTCFSSFHYREALSATSLTVRSALDAVCAAASGDPVAYTRPKKNKTMTYLDELGLPYIIAYNMSWYLLMKCLIYAEALAERGPKPASGVCCR</sequence>
<dbReference type="PANTHER" id="PTHR46599:SF3">
    <property type="entry name" value="PIGGYBAC TRANSPOSABLE ELEMENT-DERIVED PROTEIN 4"/>
    <property type="match status" value="1"/>
</dbReference>